<protein>
    <recommendedName>
        <fullName evidence="1">Deoxyribonuclease NucA/NucB domain-containing protein</fullName>
    </recommendedName>
</protein>
<gene>
    <name evidence="2" type="ORF">L1857_08400</name>
</gene>
<sequence length="349" mass="36403">MTEVDHGGECVTPVEAVKPASDLSTLDALPFPIWCNDSGNNIPVSASRTEACNLYGLRLTTTRTVNGVTTKTGELMMNVYDYEFSSPDLPSWQHQIGVAPMSGWGDAATASVSGSMTATNQCTTQGPNTFPIQSLSPTNGVLREGYAGATTTATAVGAIGNCTTTWNLVFTTPGYNPVTTTSSLEEVRCDNATGANGARPARVGCVVWWFPAQVLYSQSSYPSLASHVSRAQASGLPGASFAAPLHRTSDPTRTSTNRNLACGDAPSIAGLSCDEYPLASTYEGLASGGTRRTFDNCNINAPTGVTGPTGASACMITATENNAQGGIMVGFYYDNRVLEADPYRVGVGT</sequence>
<dbReference type="EMBL" id="CP091196">
    <property type="protein sequence ID" value="UQS22836.1"/>
    <property type="molecule type" value="Genomic_DNA"/>
</dbReference>
<dbReference type="InterPro" id="IPR029476">
    <property type="entry name" value="DNase_NucA_NucB"/>
</dbReference>
<keyword evidence="3" id="KW-1185">Reference proteome</keyword>
<reference evidence="2" key="1">
    <citation type="submission" date="2022-01" db="EMBL/GenBank/DDBJ databases">
        <title>PSI-footprinting approach for the identification of protein synthesis inhibitor producers.</title>
        <authorList>
            <person name="Handel F."/>
            <person name="Kulik A."/>
            <person name="Wex K.W."/>
            <person name="Berscheid A."/>
            <person name="Saur J.S."/>
            <person name="Winkler A."/>
            <person name="Wibberg D."/>
            <person name="Kalinowski J."/>
            <person name="Broetz-Oesterhelt H."/>
            <person name="Mast Y."/>
        </authorList>
    </citation>
    <scope>NUCLEOTIDE SEQUENCE</scope>
    <source>
        <strain evidence="2">KNN 49.3e</strain>
    </source>
</reference>
<name>A0ABY4NRZ6_9PSEU</name>
<organism evidence="2 3">
    <name type="scientific">Amycolatopsis thermalba</name>
    <dbReference type="NCBI Taxonomy" id="944492"/>
    <lineage>
        <taxon>Bacteria</taxon>
        <taxon>Bacillati</taxon>
        <taxon>Actinomycetota</taxon>
        <taxon>Actinomycetes</taxon>
        <taxon>Pseudonocardiales</taxon>
        <taxon>Pseudonocardiaceae</taxon>
        <taxon>Amycolatopsis</taxon>
    </lineage>
</organism>
<proteinExistence type="predicted"/>
<dbReference type="Pfam" id="PF14040">
    <property type="entry name" value="DNase_NucA_NucB"/>
    <property type="match status" value="1"/>
</dbReference>
<evidence type="ECO:0000313" key="3">
    <source>
        <dbReference type="Proteomes" id="UP000830158"/>
    </source>
</evidence>
<accession>A0ABY4NRZ6</accession>
<dbReference type="Proteomes" id="UP000830158">
    <property type="component" value="Chromosome"/>
</dbReference>
<evidence type="ECO:0000259" key="1">
    <source>
        <dbReference type="Pfam" id="PF14040"/>
    </source>
</evidence>
<feature type="domain" description="Deoxyribonuclease NucA/NucB" evidence="1">
    <location>
        <begin position="266"/>
        <end position="345"/>
    </location>
</feature>
<dbReference type="RefSeq" id="WP_162831207.1">
    <property type="nucleotide sequence ID" value="NZ_CP091196.1"/>
</dbReference>
<evidence type="ECO:0000313" key="2">
    <source>
        <dbReference type="EMBL" id="UQS22836.1"/>
    </source>
</evidence>